<evidence type="ECO:0000313" key="1">
    <source>
        <dbReference type="EMBL" id="AMM31296.1"/>
    </source>
</evidence>
<gene>
    <name evidence="1" type="ORF">SA2016_0603</name>
</gene>
<protein>
    <submittedName>
        <fullName evidence="1">Uncharacterized protein</fullName>
    </submittedName>
</protein>
<accession>A0A126ZWM3</accession>
<dbReference type="Proteomes" id="UP000070134">
    <property type="component" value="Chromosome"/>
</dbReference>
<dbReference type="AlphaFoldDB" id="A0A126ZWM3"/>
<name>A0A126ZWM3_9MICC</name>
<evidence type="ECO:0000313" key="2">
    <source>
        <dbReference type="Proteomes" id="UP000070134"/>
    </source>
</evidence>
<organism evidence="1 2">
    <name type="scientific">Sinomonas atrocyanea</name>
    <dbReference type="NCBI Taxonomy" id="37927"/>
    <lineage>
        <taxon>Bacteria</taxon>
        <taxon>Bacillati</taxon>
        <taxon>Actinomycetota</taxon>
        <taxon>Actinomycetes</taxon>
        <taxon>Micrococcales</taxon>
        <taxon>Micrococcaceae</taxon>
        <taxon>Sinomonas</taxon>
    </lineage>
</organism>
<dbReference type="RefSeq" id="WP_157089103.1">
    <property type="nucleotide sequence ID" value="NZ_BJMO01000023.1"/>
</dbReference>
<keyword evidence="2" id="KW-1185">Reference proteome</keyword>
<dbReference type="STRING" id="37927.SA2016_0603"/>
<dbReference type="EMBL" id="CP014518">
    <property type="protein sequence ID" value="AMM31296.1"/>
    <property type="molecule type" value="Genomic_DNA"/>
</dbReference>
<dbReference type="KEGG" id="satk:SA2016_0603"/>
<proteinExistence type="predicted"/>
<reference evidence="1 2" key="1">
    <citation type="submission" date="2016-02" db="EMBL/GenBank/DDBJ databases">
        <title>Complete genome of Sinomonas atrocyanea KCTC 3377.</title>
        <authorList>
            <person name="Kim K.M."/>
        </authorList>
    </citation>
    <scope>NUCLEOTIDE SEQUENCE [LARGE SCALE GENOMIC DNA]</scope>
    <source>
        <strain evidence="1 2">KCTC 3377</strain>
    </source>
</reference>
<sequence>MAVKWLDEPREHNCPAAESYLCASHHTDENTDIPVMIADVRARNE</sequence>